<dbReference type="InParanoid" id="A0A2P5EN92"/>
<evidence type="ECO:0000313" key="1">
    <source>
        <dbReference type="EMBL" id="PON86979.1"/>
    </source>
</evidence>
<dbReference type="Proteomes" id="UP000237000">
    <property type="component" value="Unassembled WGS sequence"/>
</dbReference>
<accession>A0A2P5EN92</accession>
<gene>
    <name evidence="1" type="ORF">TorRG33x02_172260</name>
</gene>
<evidence type="ECO:0000313" key="2">
    <source>
        <dbReference type="Proteomes" id="UP000237000"/>
    </source>
</evidence>
<name>A0A2P5EN92_TREOI</name>
<proteinExistence type="predicted"/>
<comment type="caution">
    <text evidence="1">The sequence shown here is derived from an EMBL/GenBank/DDBJ whole genome shotgun (WGS) entry which is preliminary data.</text>
</comment>
<protein>
    <submittedName>
        <fullName evidence="1">Uncharacterized protein</fullName>
    </submittedName>
</protein>
<organism evidence="1 2">
    <name type="scientific">Trema orientale</name>
    <name type="common">Charcoal tree</name>
    <name type="synonym">Celtis orientalis</name>
    <dbReference type="NCBI Taxonomy" id="63057"/>
    <lineage>
        <taxon>Eukaryota</taxon>
        <taxon>Viridiplantae</taxon>
        <taxon>Streptophyta</taxon>
        <taxon>Embryophyta</taxon>
        <taxon>Tracheophyta</taxon>
        <taxon>Spermatophyta</taxon>
        <taxon>Magnoliopsida</taxon>
        <taxon>eudicotyledons</taxon>
        <taxon>Gunneridae</taxon>
        <taxon>Pentapetalae</taxon>
        <taxon>rosids</taxon>
        <taxon>fabids</taxon>
        <taxon>Rosales</taxon>
        <taxon>Cannabaceae</taxon>
        <taxon>Trema</taxon>
    </lineage>
</organism>
<reference evidence="2" key="1">
    <citation type="submission" date="2016-06" db="EMBL/GenBank/DDBJ databases">
        <title>Parallel loss of symbiosis genes in relatives of nitrogen-fixing non-legume Parasponia.</title>
        <authorList>
            <person name="Van Velzen R."/>
            <person name="Holmer R."/>
            <person name="Bu F."/>
            <person name="Rutten L."/>
            <person name="Van Zeijl A."/>
            <person name="Liu W."/>
            <person name="Santuari L."/>
            <person name="Cao Q."/>
            <person name="Sharma T."/>
            <person name="Shen D."/>
            <person name="Roswanjaya Y."/>
            <person name="Wardhani T."/>
            <person name="Kalhor M.S."/>
            <person name="Jansen J."/>
            <person name="Van den Hoogen J."/>
            <person name="Gungor B."/>
            <person name="Hartog M."/>
            <person name="Hontelez J."/>
            <person name="Verver J."/>
            <person name="Yang W.-C."/>
            <person name="Schijlen E."/>
            <person name="Repin R."/>
            <person name="Schilthuizen M."/>
            <person name="Schranz E."/>
            <person name="Heidstra R."/>
            <person name="Miyata K."/>
            <person name="Fedorova E."/>
            <person name="Kohlen W."/>
            <person name="Bisseling T."/>
            <person name="Smit S."/>
            <person name="Geurts R."/>
        </authorList>
    </citation>
    <scope>NUCLEOTIDE SEQUENCE [LARGE SCALE GENOMIC DNA]</scope>
    <source>
        <strain evidence="2">cv. RG33-2</strain>
    </source>
</reference>
<dbReference type="AlphaFoldDB" id="A0A2P5EN92"/>
<keyword evidence="2" id="KW-1185">Reference proteome</keyword>
<sequence>MLLPPPWAATLPFHHCFQHLKCRREALNLAQNLASLLTTLELLESNSIAISSPCIEKPLKPEITLRSQLTKAQLTSIPSLGNLFTFALSNIEQYVND</sequence>
<dbReference type="EMBL" id="JXTC01000123">
    <property type="protein sequence ID" value="PON86979.1"/>
    <property type="molecule type" value="Genomic_DNA"/>
</dbReference>